<proteinExistence type="predicted"/>
<evidence type="ECO:0000259" key="3">
    <source>
        <dbReference type="PROSITE" id="PS50158"/>
    </source>
</evidence>
<keyword evidence="1" id="KW-0479">Metal-binding</keyword>
<dbReference type="PROSITE" id="PS50158">
    <property type="entry name" value="ZF_CCHC"/>
    <property type="match status" value="1"/>
</dbReference>
<feature type="domain" description="CCHC-type" evidence="3">
    <location>
        <begin position="65"/>
        <end position="79"/>
    </location>
</feature>
<keyword evidence="1" id="KW-0862">Zinc</keyword>
<sequence>MDIRATPVPGNSHTNDSSTRLLQVPNGTTYESRTTTPEGAGSVQCKICSGTLGQHEYWDCPNAICNKCRKTGHTHRNCPHAPLLKNGSWYDNLNENKEYQCEYCLMKGHKRYQCKELSLDKANEYNGCGCDPKEVNATRMNHLINPNSLTSKSKKNHCCSCKIPFTRNNLIGIQRRNNRIRLECEECAYEYVRYFRQNEPQKKQVMEWLGHKGKLIECYLCKKKGTKREFANYGNIFF</sequence>
<dbReference type="GO" id="GO:0008270">
    <property type="term" value="F:zinc ion binding"/>
    <property type="evidence" value="ECO:0007669"/>
    <property type="project" value="UniProtKB-KW"/>
</dbReference>
<feature type="compositionally biased region" description="Polar residues" evidence="2">
    <location>
        <begin position="9"/>
        <end position="37"/>
    </location>
</feature>
<feature type="non-terminal residue" evidence="4">
    <location>
        <position position="238"/>
    </location>
</feature>
<dbReference type="EMBL" id="CAJVQA010023591">
    <property type="protein sequence ID" value="CAG8779007.1"/>
    <property type="molecule type" value="Genomic_DNA"/>
</dbReference>
<name>A0A9N9JH30_9GLOM</name>
<feature type="region of interest" description="Disordered" evidence="2">
    <location>
        <begin position="1"/>
        <end position="40"/>
    </location>
</feature>
<keyword evidence="5" id="KW-1185">Reference proteome</keyword>
<reference evidence="4" key="1">
    <citation type="submission" date="2021-06" db="EMBL/GenBank/DDBJ databases">
        <authorList>
            <person name="Kallberg Y."/>
            <person name="Tangrot J."/>
            <person name="Rosling A."/>
        </authorList>
    </citation>
    <scope>NUCLEOTIDE SEQUENCE</scope>
    <source>
        <strain evidence="4">FL966</strain>
    </source>
</reference>
<protein>
    <submittedName>
        <fullName evidence="4">16151_t:CDS:1</fullName>
    </submittedName>
</protein>
<evidence type="ECO:0000256" key="1">
    <source>
        <dbReference type="PROSITE-ProRule" id="PRU00047"/>
    </source>
</evidence>
<gene>
    <name evidence="4" type="ORF">CPELLU_LOCUS16276</name>
</gene>
<comment type="caution">
    <text evidence="4">The sequence shown here is derived from an EMBL/GenBank/DDBJ whole genome shotgun (WGS) entry which is preliminary data.</text>
</comment>
<evidence type="ECO:0000313" key="5">
    <source>
        <dbReference type="Proteomes" id="UP000789759"/>
    </source>
</evidence>
<dbReference type="Gene3D" id="4.10.60.10">
    <property type="entry name" value="Zinc finger, CCHC-type"/>
    <property type="match status" value="1"/>
</dbReference>
<dbReference type="AlphaFoldDB" id="A0A9N9JH30"/>
<dbReference type="OrthoDB" id="2494239at2759"/>
<accession>A0A9N9JH30</accession>
<organism evidence="4 5">
    <name type="scientific">Cetraspora pellucida</name>
    <dbReference type="NCBI Taxonomy" id="1433469"/>
    <lineage>
        <taxon>Eukaryota</taxon>
        <taxon>Fungi</taxon>
        <taxon>Fungi incertae sedis</taxon>
        <taxon>Mucoromycota</taxon>
        <taxon>Glomeromycotina</taxon>
        <taxon>Glomeromycetes</taxon>
        <taxon>Diversisporales</taxon>
        <taxon>Gigasporaceae</taxon>
        <taxon>Cetraspora</taxon>
    </lineage>
</organism>
<dbReference type="GO" id="GO:0003676">
    <property type="term" value="F:nucleic acid binding"/>
    <property type="evidence" value="ECO:0007669"/>
    <property type="project" value="InterPro"/>
</dbReference>
<dbReference type="InterPro" id="IPR001878">
    <property type="entry name" value="Znf_CCHC"/>
</dbReference>
<dbReference type="SMART" id="SM00343">
    <property type="entry name" value="ZnF_C2HC"/>
    <property type="match status" value="2"/>
</dbReference>
<evidence type="ECO:0000313" key="4">
    <source>
        <dbReference type="EMBL" id="CAG8779007.1"/>
    </source>
</evidence>
<dbReference type="Proteomes" id="UP000789759">
    <property type="component" value="Unassembled WGS sequence"/>
</dbReference>
<evidence type="ECO:0000256" key="2">
    <source>
        <dbReference type="SAM" id="MobiDB-lite"/>
    </source>
</evidence>
<keyword evidence="1" id="KW-0863">Zinc-finger</keyword>